<dbReference type="InterPro" id="IPR001387">
    <property type="entry name" value="Cro/C1-type_HTH"/>
</dbReference>
<dbReference type="Pfam" id="PF01381">
    <property type="entry name" value="HTH_3"/>
    <property type="match status" value="1"/>
</dbReference>
<dbReference type="CDD" id="cd00093">
    <property type="entry name" value="HTH_XRE"/>
    <property type="match status" value="1"/>
</dbReference>
<dbReference type="Gene3D" id="1.10.260.40">
    <property type="entry name" value="lambda repressor-like DNA-binding domains"/>
    <property type="match status" value="1"/>
</dbReference>
<dbReference type="PROSITE" id="PS50943">
    <property type="entry name" value="HTH_CROC1"/>
    <property type="match status" value="1"/>
</dbReference>
<proteinExistence type="predicted"/>
<dbReference type="AlphaFoldDB" id="A0A9J6NX26"/>
<reference evidence="2" key="2">
    <citation type="submission" date="2021-04" db="EMBL/GenBank/DDBJ databases">
        <authorList>
            <person name="Dong X."/>
        </authorList>
    </citation>
    <scope>NUCLEOTIDE SEQUENCE</scope>
    <source>
        <strain evidence="2">ZWT</strain>
    </source>
</reference>
<dbReference type="EMBL" id="JAGSOJ010000001">
    <property type="protein sequence ID" value="MCM1988819.1"/>
    <property type="molecule type" value="Genomic_DNA"/>
</dbReference>
<comment type="caution">
    <text evidence="2">The sequence shown here is derived from an EMBL/GenBank/DDBJ whole genome shotgun (WGS) entry which is preliminary data.</text>
</comment>
<evidence type="ECO:0000313" key="2">
    <source>
        <dbReference type="EMBL" id="MCM1988819.1"/>
    </source>
</evidence>
<evidence type="ECO:0000313" key="3">
    <source>
        <dbReference type="Proteomes" id="UP001056429"/>
    </source>
</evidence>
<name>A0A9J6NX26_9CLOT</name>
<feature type="domain" description="HTH cro/C1-type" evidence="1">
    <location>
        <begin position="9"/>
        <end position="71"/>
    </location>
</feature>
<evidence type="ECO:0000259" key="1">
    <source>
        <dbReference type="PROSITE" id="PS50943"/>
    </source>
</evidence>
<dbReference type="GO" id="GO:0003677">
    <property type="term" value="F:DNA binding"/>
    <property type="evidence" value="ECO:0007669"/>
    <property type="project" value="InterPro"/>
</dbReference>
<organism evidence="2 3">
    <name type="scientific">Oceanirhabdus seepicola</name>
    <dbReference type="NCBI Taxonomy" id="2828781"/>
    <lineage>
        <taxon>Bacteria</taxon>
        <taxon>Bacillati</taxon>
        <taxon>Bacillota</taxon>
        <taxon>Clostridia</taxon>
        <taxon>Eubacteriales</taxon>
        <taxon>Clostridiaceae</taxon>
        <taxon>Oceanirhabdus</taxon>
    </lineage>
</organism>
<dbReference type="InterPro" id="IPR010982">
    <property type="entry name" value="Lambda_DNA-bd_dom_sf"/>
</dbReference>
<reference evidence="2" key="1">
    <citation type="journal article" date="2021" name="mSystems">
        <title>Bacteria and Archaea Synergistically Convert Glycine Betaine to Biogenic Methane in the Formosa Cold Seep of the South China Sea.</title>
        <authorList>
            <person name="Li L."/>
            <person name="Zhang W."/>
            <person name="Zhang S."/>
            <person name="Song L."/>
            <person name="Sun Q."/>
            <person name="Zhang H."/>
            <person name="Xiang H."/>
            <person name="Dong X."/>
        </authorList>
    </citation>
    <scope>NUCLEOTIDE SEQUENCE</scope>
    <source>
        <strain evidence="2">ZWT</strain>
    </source>
</reference>
<protein>
    <submittedName>
        <fullName evidence="2">Helix-turn-helix transcriptional regulator</fullName>
    </submittedName>
</protein>
<sequence>MCNSLGKRIKNLREDRLNNDSKLKWSLDALAKRINVSSQSLSKIETGKTINPNMAIIKSLAIEFGVSADYLIFGHNTKTKIIVEINGDPRYLKNINTIIEITSDD</sequence>
<dbReference type="Proteomes" id="UP001056429">
    <property type="component" value="Unassembled WGS sequence"/>
</dbReference>
<gene>
    <name evidence="2" type="ORF">KDK92_03630</name>
</gene>
<dbReference type="SUPFAM" id="SSF47413">
    <property type="entry name" value="lambda repressor-like DNA-binding domains"/>
    <property type="match status" value="1"/>
</dbReference>
<dbReference type="SMART" id="SM00530">
    <property type="entry name" value="HTH_XRE"/>
    <property type="match status" value="1"/>
</dbReference>
<accession>A0A9J6NX26</accession>
<keyword evidence="3" id="KW-1185">Reference proteome</keyword>
<dbReference type="RefSeq" id="WP_250857687.1">
    <property type="nucleotide sequence ID" value="NZ_JAGSOJ010000001.1"/>
</dbReference>